<dbReference type="InterPro" id="IPR036597">
    <property type="entry name" value="Fido-like_dom_sf"/>
</dbReference>
<feature type="domain" description="Fido" evidence="1">
    <location>
        <begin position="4"/>
        <end position="124"/>
    </location>
</feature>
<dbReference type="PROSITE" id="PS51459">
    <property type="entry name" value="FIDO"/>
    <property type="match status" value="1"/>
</dbReference>
<dbReference type="PIRSF" id="PIRSF018297">
    <property type="entry name" value="Doc"/>
    <property type="match status" value="1"/>
</dbReference>
<proteinExistence type="predicted"/>
<protein>
    <submittedName>
        <fullName evidence="2">Death on curing protein</fullName>
    </submittedName>
</protein>
<dbReference type="InterPro" id="IPR003812">
    <property type="entry name" value="Fido"/>
</dbReference>
<dbReference type="RefSeq" id="WP_076560591.1">
    <property type="nucleotide sequence ID" value="NZ_FTOC01000014.1"/>
</dbReference>
<dbReference type="EMBL" id="FTOC01000014">
    <property type="protein sequence ID" value="SIS62853.1"/>
    <property type="molecule type" value="Genomic_DNA"/>
</dbReference>
<gene>
    <name evidence="2" type="ORF">SAMN05421687_11420</name>
</gene>
<dbReference type="Pfam" id="PF02661">
    <property type="entry name" value="Fic"/>
    <property type="match status" value="1"/>
</dbReference>
<accession>A0A1N7KMN2</accession>
<evidence type="ECO:0000313" key="2">
    <source>
        <dbReference type="EMBL" id="SIS62853.1"/>
    </source>
</evidence>
<dbReference type="InterPro" id="IPR006440">
    <property type="entry name" value="Doc"/>
</dbReference>
<dbReference type="AlphaFoldDB" id="A0A1N7KMN2"/>
<dbReference type="PANTHER" id="PTHR39426:SF1">
    <property type="entry name" value="HOMOLOGY TO DEATH-ON-CURING PROTEIN OF PHAGE P1"/>
    <property type="match status" value="1"/>
</dbReference>
<evidence type="ECO:0000259" key="1">
    <source>
        <dbReference type="PROSITE" id="PS51459"/>
    </source>
</evidence>
<sequence length="130" mass="15062">MRYLTEQEVIAINYFLIDRYSPGEQKGIKDASLMNSAVERSKQSAFGEEAYQDVYEKGAALFESIAKNHCFQNGNKRTAFVALLQFLSYNGYHFVMEQKTAEDFVVDVVTHHYTFREITDVIQEHSLYKV</sequence>
<organism evidence="2 3">
    <name type="scientific">Salimicrobium flavidum</name>
    <dbReference type="NCBI Taxonomy" id="570947"/>
    <lineage>
        <taxon>Bacteria</taxon>
        <taxon>Bacillati</taxon>
        <taxon>Bacillota</taxon>
        <taxon>Bacilli</taxon>
        <taxon>Bacillales</taxon>
        <taxon>Bacillaceae</taxon>
        <taxon>Salimicrobium</taxon>
    </lineage>
</organism>
<dbReference type="OrthoDB" id="9802752at2"/>
<reference evidence="3" key="1">
    <citation type="submission" date="2017-01" db="EMBL/GenBank/DDBJ databases">
        <authorList>
            <person name="Varghese N."/>
            <person name="Submissions S."/>
        </authorList>
    </citation>
    <scope>NUCLEOTIDE SEQUENCE [LARGE SCALE GENOMIC DNA]</scope>
    <source>
        <strain evidence="3">DSM 23127</strain>
    </source>
</reference>
<dbReference type="Gene3D" id="1.20.120.1870">
    <property type="entry name" value="Fic/DOC protein, Fido domain"/>
    <property type="match status" value="1"/>
</dbReference>
<dbReference type="SUPFAM" id="SSF140931">
    <property type="entry name" value="Fic-like"/>
    <property type="match status" value="1"/>
</dbReference>
<name>A0A1N7KMN2_9BACI</name>
<dbReference type="GO" id="GO:0016301">
    <property type="term" value="F:kinase activity"/>
    <property type="evidence" value="ECO:0007669"/>
    <property type="project" value="InterPro"/>
</dbReference>
<dbReference type="STRING" id="570947.SAMN05421687_11420"/>
<dbReference type="InterPro" id="IPR053737">
    <property type="entry name" value="Type_II_TA_Toxin"/>
</dbReference>
<dbReference type="Proteomes" id="UP000187608">
    <property type="component" value="Unassembled WGS sequence"/>
</dbReference>
<dbReference type="PANTHER" id="PTHR39426">
    <property type="entry name" value="HOMOLOGY TO DEATH-ON-CURING PROTEIN OF PHAGE P1"/>
    <property type="match status" value="1"/>
</dbReference>
<evidence type="ECO:0000313" key="3">
    <source>
        <dbReference type="Proteomes" id="UP000187608"/>
    </source>
</evidence>
<dbReference type="NCBIfam" id="TIGR01550">
    <property type="entry name" value="DOC_P1"/>
    <property type="match status" value="1"/>
</dbReference>
<keyword evidence="3" id="KW-1185">Reference proteome</keyword>